<evidence type="ECO:0008006" key="4">
    <source>
        <dbReference type="Google" id="ProtNLM"/>
    </source>
</evidence>
<dbReference type="OrthoDB" id="298993at2759"/>
<dbReference type="InParanoid" id="A0CS36"/>
<dbReference type="EMBL" id="CT868163">
    <property type="protein sequence ID" value="CAK73603.1"/>
    <property type="molecule type" value="Genomic_DNA"/>
</dbReference>
<dbReference type="HOGENOM" id="CLU_065704_0_0_1"/>
<dbReference type="GeneID" id="5026785"/>
<name>A0CS36_PARTE</name>
<evidence type="ECO:0000313" key="2">
    <source>
        <dbReference type="EMBL" id="CAK73603.1"/>
    </source>
</evidence>
<dbReference type="Proteomes" id="UP000000600">
    <property type="component" value="Unassembled WGS sequence"/>
</dbReference>
<dbReference type="RefSeq" id="XP_001441000.1">
    <property type="nucleotide sequence ID" value="XM_001440963.2"/>
</dbReference>
<organism evidence="2 3">
    <name type="scientific">Paramecium tetraurelia</name>
    <dbReference type="NCBI Taxonomy" id="5888"/>
    <lineage>
        <taxon>Eukaryota</taxon>
        <taxon>Sar</taxon>
        <taxon>Alveolata</taxon>
        <taxon>Ciliophora</taxon>
        <taxon>Intramacronucleata</taxon>
        <taxon>Oligohymenophorea</taxon>
        <taxon>Peniculida</taxon>
        <taxon>Parameciidae</taxon>
        <taxon>Paramecium</taxon>
    </lineage>
</organism>
<feature type="chain" id="PRO_5002623518" description="Trichocyst matrix protein" evidence="1">
    <location>
        <begin position="17"/>
        <end position="360"/>
    </location>
</feature>
<keyword evidence="3" id="KW-1185">Reference proteome</keyword>
<protein>
    <recommendedName>
        <fullName evidence="4">Trichocyst matrix protein</fullName>
    </recommendedName>
</protein>
<accession>A0CS36</accession>
<gene>
    <name evidence="2" type="ORF">GSPATT00009875001</name>
</gene>
<reference evidence="2 3" key="1">
    <citation type="journal article" date="2006" name="Nature">
        <title>Global trends of whole-genome duplications revealed by the ciliate Paramecium tetraurelia.</title>
        <authorList>
            <consortium name="Genoscope"/>
            <person name="Aury J.-M."/>
            <person name="Jaillon O."/>
            <person name="Duret L."/>
            <person name="Noel B."/>
            <person name="Jubin C."/>
            <person name="Porcel B.M."/>
            <person name="Segurens B."/>
            <person name="Daubin V."/>
            <person name="Anthouard V."/>
            <person name="Aiach N."/>
            <person name="Arnaiz O."/>
            <person name="Billaut A."/>
            <person name="Beisson J."/>
            <person name="Blanc I."/>
            <person name="Bouhouche K."/>
            <person name="Camara F."/>
            <person name="Duharcourt S."/>
            <person name="Guigo R."/>
            <person name="Gogendeau D."/>
            <person name="Katinka M."/>
            <person name="Keller A.-M."/>
            <person name="Kissmehl R."/>
            <person name="Klotz C."/>
            <person name="Koll F."/>
            <person name="Le Moue A."/>
            <person name="Lepere C."/>
            <person name="Malinsky S."/>
            <person name="Nowacki M."/>
            <person name="Nowak J.K."/>
            <person name="Plattner H."/>
            <person name="Poulain J."/>
            <person name="Ruiz F."/>
            <person name="Serrano V."/>
            <person name="Zagulski M."/>
            <person name="Dessen P."/>
            <person name="Betermier M."/>
            <person name="Weissenbach J."/>
            <person name="Scarpelli C."/>
            <person name="Schachter V."/>
            <person name="Sperling L."/>
            <person name="Meyer E."/>
            <person name="Cohen J."/>
            <person name="Wincker P."/>
        </authorList>
    </citation>
    <scope>NUCLEOTIDE SEQUENCE [LARGE SCALE GENOMIC DNA]</scope>
    <source>
        <strain evidence="2 3">Stock d4-2</strain>
    </source>
</reference>
<evidence type="ECO:0000256" key="1">
    <source>
        <dbReference type="SAM" id="SignalP"/>
    </source>
</evidence>
<proteinExistence type="predicted"/>
<sequence length="360" mass="40231">MQKIALLALVLAVTAAKFIDTHTTLAQINADPFGHVVLSAIKAHLQASTPANEVNMLLNGVGAGLVQDQNDHDHAFELDTTTNNRIVEDLEKEILYHQNQISSNTQLRDDTIEALAVSEEDIRVTISDIANNEATYAREEATRNQQHETFVAKVAAIDDVIDAISMKLAKLIQHLSLGASFAQLKSKYDVLHKKLSDNTSHTALLQPVITALTELATHGVNQKALTKIAQLLSEIRQQLVSEKAAKTDVEDRQAAHWAEFSVHLSNEHTRLVERKAQLEVQIQEQKDTIEDAQSWIEFHTLELENSEERLAGQQAWYAVQSEIYETQTAERTAQQEIVDRLQEHISEKLSTTAQFIASRN</sequence>
<dbReference type="KEGG" id="ptm:GSPATT00009875001"/>
<evidence type="ECO:0000313" key="3">
    <source>
        <dbReference type="Proteomes" id="UP000000600"/>
    </source>
</evidence>
<dbReference type="AlphaFoldDB" id="A0CS36"/>
<keyword evidence="1" id="KW-0732">Signal</keyword>
<feature type="signal peptide" evidence="1">
    <location>
        <begin position="1"/>
        <end position="16"/>
    </location>
</feature>